<dbReference type="Pfam" id="PF12854">
    <property type="entry name" value="PPR_1"/>
    <property type="match status" value="1"/>
</dbReference>
<keyword evidence="4" id="KW-1185">Reference proteome</keyword>
<protein>
    <recommendedName>
        <fullName evidence="5">Pentatricopeptide repeat-containing protein</fullName>
    </recommendedName>
</protein>
<evidence type="ECO:0000256" key="2">
    <source>
        <dbReference type="PROSITE-ProRule" id="PRU00708"/>
    </source>
</evidence>
<dbReference type="PROSITE" id="PS51375">
    <property type="entry name" value="PPR"/>
    <property type="match status" value="9"/>
</dbReference>
<dbReference type="Pfam" id="PF01535">
    <property type="entry name" value="PPR"/>
    <property type="match status" value="3"/>
</dbReference>
<feature type="repeat" description="PPR" evidence="2">
    <location>
        <begin position="304"/>
        <end position="338"/>
    </location>
</feature>
<organism evidence="3 4">
    <name type="scientific">Saponaria officinalis</name>
    <name type="common">Common soapwort</name>
    <name type="synonym">Lychnis saponaria</name>
    <dbReference type="NCBI Taxonomy" id="3572"/>
    <lineage>
        <taxon>Eukaryota</taxon>
        <taxon>Viridiplantae</taxon>
        <taxon>Streptophyta</taxon>
        <taxon>Embryophyta</taxon>
        <taxon>Tracheophyta</taxon>
        <taxon>Spermatophyta</taxon>
        <taxon>Magnoliopsida</taxon>
        <taxon>eudicotyledons</taxon>
        <taxon>Gunneridae</taxon>
        <taxon>Pentapetalae</taxon>
        <taxon>Caryophyllales</taxon>
        <taxon>Caryophyllaceae</taxon>
        <taxon>Caryophylleae</taxon>
        <taxon>Saponaria</taxon>
    </lineage>
</organism>
<keyword evidence="1" id="KW-0677">Repeat</keyword>
<feature type="repeat" description="PPR" evidence="2">
    <location>
        <begin position="115"/>
        <end position="149"/>
    </location>
</feature>
<evidence type="ECO:0000256" key="1">
    <source>
        <dbReference type="ARBA" id="ARBA00022737"/>
    </source>
</evidence>
<evidence type="ECO:0000313" key="3">
    <source>
        <dbReference type="EMBL" id="KAK9707516.1"/>
    </source>
</evidence>
<feature type="repeat" description="PPR" evidence="2">
    <location>
        <begin position="374"/>
        <end position="408"/>
    </location>
</feature>
<dbReference type="PANTHER" id="PTHR47942:SF16">
    <property type="entry name" value="PENTATRICOPEPTIDE REPEAT DOMAIN CONTAINING PROTEIN-RELATED"/>
    <property type="match status" value="1"/>
</dbReference>
<gene>
    <name evidence="3" type="ORF">RND81_07G202500</name>
</gene>
<feature type="repeat" description="PPR" evidence="2">
    <location>
        <begin position="444"/>
        <end position="478"/>
    </location>
</feature>
<dbReference type="InterPro" id="IPR011990">
    <property type="entry name" value="TPR-like_helical_dom_sf"/>
</dbReference>
<dbReference type="PANTHER" id="PTHR47942">
    <property type="entry name" value="TETRATRICOPEPTIDE REPEAT (TPR)-LIKE SUPERFAMILY PROTEIN-RELATED"/>
    <property type="match status" value="1"/>
</dbReference>
<dbReference type="Pfam" id="PF13041">
    <property type="entry name" value="PPR_2"/>
    <property type="match status" value="3"/>
</dbReference>
<dbReference type="Gene3D" id="1.25.40.10">
    <property type="entry name" value="Tetratricopeptide repeat domain"/>
    <property type="match status" value="4"/>
</dbReference>
<dbReference type="SUPFAM" id="SSF81901">
    <property type="entry name" value="HCP-like"/>
    <property type="match status" value="1"/>
</dbReference>
<dbReference type="InterPro" id="IPR051222">
    <property type="entry name" value="PPR/CCM1_RNA-binding"/>
</dbReference>
<name>A0AAW1JV95_SAPOF</name>
<dbReference type="Proteomes" id="UP001443914">
    <property type="component" value="Unassembled WGS sequence"/>
</dbReference>
<proteinExistence type="predicted"/>
<accession>A0AAW1JV95</accession>
<dbReference type="EMBL" id="JBDFQZ010000007">
    <property type="protein sequence ID" value="KAK9707516.1"/>
    <property type="molecule type" value="Genomic_DNA"/>
</dbReference>
<feature type="repeat" description="PPR" evidence="2">
    <location>
        <begin position="267"/>
        <end position="297"/>
    </location>
</feature>
<sequence>MATSGNLLLFRFHLDSHFRFHSQFFVRNYSIYSCTRRCDDPKLFVESVREQCKLGFPNAEIPVSIFDQLRCLRPRPCIILFTRLFTAMCKIRPHPPFSTVVTFSNQLEVSGLRPDCHSVGILANCYCRLGRVDFAFSLFGKRLKLGYPPDVFIVTTLLNGLITSDKLQPAVQLLDKVVKLGQWDDAKGLLSEMLDNNIAPDSTLIDMYCKEGHVDEARAIYELTIERGVHPNVITYNALLNGYCLRGDMAEAENLVDVMVKDGIVPDVVTFNSLINGYCKSKQVDKALVMFEDTRVSVTHITPDVVTYNTLIDALCKENRFHLALQQFEEMKDQGVAPDVVTYNSLLDGLLKNAEIDMAVSLRREMDNNGVAPDICTYNIMINGLCEAGRMAEVVEVFSYIVAKGLRPDVTTYNIMIKVLCRQGLLGDATELLKKMEDTRCSPNEYTYNTLIKGFLNANDVAKALDFLHIMRAQGFLDADDYTTPFFLGLLTNPNVSDADKALLQKYFPGRQGEDMRKNEANCV</sequence>
<reference evidence="3" key="1">
    <citation type="submission" date="2024-03" db="EMBL/GenBank/DDBJ databases">
        <title>WGS assembly of Saponaria officinalis var. Norfolk2.</title>
        <authorList>
            <person name="Jenkins J."/>
            <person name="Shu S."/>
            <person name="Grimwood J."/>
            <person name="Barry K."/>
            <person name="Goodstein D."/>
            <person name="Schmutz J."/>
            <person name="Leebens-Mack J."/>
            <person name="Osbourn A."/>
        </authorList>
    </citation>
    <scope>NUCLEOTIDE SEQUENCE [LARGE SCALE GENOMIC DNA]</scope>
    <source>
        <strain evidence="3">JIC</strain>
    </source>
</reference>
<feature type="repeat" description="PPR" evidence="2">
    <location>
        <begin position="197"/>
        <end position="231"/>
    </location>
</feature>
<evidence type="ECO:0000313" key="4">
    <source>
        <dbReference type="Proteomes" id="UP001443914"/>
    </source>
</evidence>
<feature type="repeat" description="PPR" evidence="2">
    <location>
        <begin position="409"/>
        <end position="443"/>
    </location>
</feature>
<evidence type="ECO:0008006" key="5">
    <source>
        <dbReference type="Google" id="ProtNLM"/>
    </source>
</evidence>
<dbReference type="AlphaFoldDB" id="A0AAW1JV95"/>
<feature type="repeat" description="PPR" evidence="2">
    <location>
        <begin position="232"/>
        <end position="266"/>
    </location>
</feature>
<dbReference type="InterPro" id="IPR002885">
    <property type="entry name" value="PPR_rpt"/>
</dbReference>
<dbReference type="NCBIfam" id="TIGR00756">
    <property type="entry name" value="PPR"/>
    <property type="match status" value="10"/>
</dbReference>
<comment type="caution">
    <text evidence="3">The sequence shown here is derived from an EMBL/GenBank/DDBJ whole genome shotgun (WGS) entry which is preliminary data.</text>
</comment>
<feature type="repeat" description="PPR" evidence="2">
    <location>
        <begin position="339"/>
        <end position="373"/>
    </location>
</feature>